<reference evidence="1" key="1">
    <citation type="journal article" date="2015" name="Nature">
        <title>Complex archaea that bridge the gap between prokaryotes and eukaryotes.</title>
        <authorList>
            <person name="Spang A."/>
            <person name="Saw J.H."/>
            <person name="Jorgensen S.L."/>
            <person name="Zaremba-Niedzwiedzka K."/>
            <person name="Martijn J."/>
            <person name="Lind A.E."/>
            <person name="van Eijk R."/>
            <person name="Schleper C."/>
            <person name="Guy L."/>
            <person name="Ettema T.J."/>
        </authorList>
    </citation>
    <scope>NUCLEOTIDE SEQUENCE</scope>
</reference>
<comment type="caution">
    <text evidence="1">The sequence shown here is derived from an EMBL/GenBank/DDBJ whole genome shotgun (WGS) entry which is preliminary data.</text>
</comment>
<accession>A0A0F9RDU0</accession>
<evidence type="ECO:0000313" key="1">
    <source>
        <dbReference type="EMBL" id="KKN53029.1"/>
    </source>
</evidence>
<name>A0A0F9RDU0_9ZZZZ</name>
<dbReference type="EMBL" id="LAZR01000992">
    <property type="protein sequence ID" value="KKN53029.1"/>
    <property type="molecule type" value="Genomic_DNA"/>
</dbReference>
<proteinExistence type="predicted"/>
<organism evidence="1">
    <name type="scientific">marine sediment metagenome</name>
    <dbReference type="NCBI Taxonomy" id="412755"/>
    <lineage>
        <taxon>unclassified sequences</taxon>
        <taxon>metagenomes</taxon>
        <taxon>ecological metagenomes</taxon>
    </lineage>
</organism>
<gene>
    <name evidence="1" type="ORF">LCGC14_0606590</name>
</gene>
<protein>
    <submittedName>
        <fullName evidence="1">Uncharacterized protein</fullName>
    </submittedName>
</protein>
<dbReference type="AlphaFoldDB" id="A0A0F9RDU0"/>
<sequence length="103" mass="12144">MALLKDIEFDTSQIKRASNEYQIEHWFSSLFDKLELNYQSQHRLLRGKPDCLIGDIIIDFKFNLKKSDISNWVSTKGKQYINVYLCNSIDPIEFSSYADKESR</sequence>